<dbReference type="EMBL" id="QLUW01000001">
    <property type="protein sequence ID" value="RAP76994.1"/>
    <property type="molecule type" value="Genomic_DNA"/>
</dbReference>
<gene>
    <name evidence="7" type="ORF">DL346_00350</name>
</gene>
<keyword evidence="3" id="KW-0804">Transcription</keyword>
<dbReference type="CDD" id="cd17536">
    <property type="entry name" value="REC_YesN-like"/>
    <property type="match status" value="1"/>
</dbReference>
<dbReference type="InterPro" id="IPR009057">
    <property type="entry name" value="Homeodomain-like_sf"/>
</dbReference>
<dbReference type="Gene3D" id="3.40.50.2300">
    <property type="match status" value="1"/>
</dbReference>
<dbReference type="PROSITE" id="PS50110">
    <property type="entry name" value="RESPONSE_REGULATORY"/>
    <property type="match status" value="1"/>
</dbReference>
<name>A0A328U9U2_9BACL</name>
<dbReference type="Proteomes" id="UP000249260">
    <property type="component" value="Unassembled WGS sequence"/>
</dbReference>
<dbReference type="SMART" id="SM00342">
    <property type="entry name" value="HTH_ARAC"/>
    <property type="match status" value="1"/>
</dbReference>
<dbReference type="PANTHER" id="PTHR43280">
    <property type="entry name" value="ARAC-FAMILY TRANSCRIPTIONAL REGULATOR"/>
    <property type="match status" value="1"/>
</dbReference>
<dbReference type="Gene3D" id="1.10.10.60">
    <property type="entry name" value="Homeodomain-like"/>
    <property type="match status" value="2"/>
</dbReference>
<protein>
    <submittedName>
        <fullName evidence="7">DNA-binding response regulator</fullName>
    </submittedName>
</protein>
<evidence type="ECO:0000256" key="4">
    <source>
        <dbReference type="PROSITE-ProRule" id="PRU00169"/>
    </source>
</evidence>
<dbReference type="PANTHER" id="PTHR43280:SF28">
    <property type="entry name" value="HTH-TYPE TRANSCRIPTIONAL ACTIVATOR RHAS"/>
    <property type="match status" value="1"/>
</dbReference>
<evidence type="ECO:0000256" key="2">
    <source>
        <dbReference type="ARBA" id="ARBA00023125"/>
    </source>
</evidence>
<proteinExistence type="predicted"/>
<organism evidence="7 8">
    <name type="scientific">Paenibacillus montanisoli</name>
    <dbReference type="NCBI Taxonomy" id="2081970"/>
    <lineage>
        <taxon>Bacteria</taxon>
        <taxon>Bacillati</taxon>
        <taxon>Bacillota</taxon>
        <taxon>Bacilli</taxon>
        <taxon>Bacillales</taxon>
        <taxon>Paenibacillaceae</taxon>
        <taxon>Paenibacillus</taxon>
    </lineage>
</organism>
<dbReference type="AlphaFoldDB" id="A0A328U9U2"/>
<dbReference type="GO" id="GO:0043565">
    <property type="term" value="F:sequence-specific DNA binding"/>
    <property type="evidence" value="ECO:0007669"/>
    <property type="project" value="InterPro"/>
</dbReference>
<keyword evidence="8" id="KW-1185">Reference proteome</keyword>
<feature type="modified residue" description="4-aspartylphosphate" evidence="4">
    <location>
        <position position="55"/>
    </location>
</feature>
<dbReference type="GO" id="GO:0000160">
    <property type="term" value="P:phosphorelay signal transduction system"/>
    <property type="evidence" value="ECO:0007669"/>
    <property type="project" value="InterPro"/>
</dbReference>
<dbReference type="OrthoDB" id="2543932at2"/>
<comment type="caution">
    <text evidence="7">The sequence shown here is derived from an EMBL/GenBank/DDBJ whole genome shotgun (WGS) entry which is preliminary data.</text>
</comment>
<dbReference type="PROSITE" id="PS01124">
    <property type="entry name" value="HTH_ARAC_FAMILY_2"/>
    <property type="match status" value="1"/>
</dbReference>
<dbReference type="InterPro" id="IPR018060">
    <property type="entry name" value="HTH_AraC"/>
</dbReference>
<evidence type="ECO:0000256" key="3">
    <source>
        <dbReference type="ARBA" id="ARBA00023163"/>
    </source>
</evidence>
<evidence type="ECO:0000256" key="1">
    <source>
        <dbReference type="ARBA" id="ARBA00023015"/>
    </source>
</evidence>
<accession>A0A328U9U2</accession>
<keyword evidence="2 7" id="KW-0238">DNA-binding</keyword>
<dbReference type="Pfam" id="PF00072">
    <property type="entry name" value="Response_reg"/>
    <property type="match status" value="1"/>
</dbReference>
<evidence type="ECO:0000313" key="7">
    <source>
        <dbReference type="EMBL" id="RAP76994.1"/>
    </source>
</evidence>
<feature type="domain" description="Response regulatory" evidence="6">
    <location>
        <begin position="3"/>
        <end position="120"/>
    </location>
</feature>
<dbReference type="GO" id="GO:0003700">
    <property type="term" value="F:DNA-binding transcription factor activity"/>
    <property type="evidence" value="ECO:0007669"/>
    <property type="project" value="InterPro"/>
</dbReference>
<keyword evidence="4" id="KW-0597">Phosphoprotein</keyword>
<dbReference type="PRINTS" id="PR00032">
    <property type="entry name" value="HTHARAC"/>
</dbReference>
<dbReference type="Pfam" id="PF12833">
    <property type="entry name" value="HTH_18"/>
    <property type="match status" value="1"/>
</dbReference>
<evidence type="ECO:0000259" key="5">
    <source>
        <dbReference type="PROSITE" id="PS01124"/>
    </source>
</evidence>
<dbReference type="SUPFAM" id="SSF52172">
    <property type="entry name" value="CheY-like"/>
    <property type="match status" value="1"/>
</dbReference>
<sequence length="437" mass="49762">MYRLLIVDDEPVIVNGLVHLFQENADFELDIVKAYSANEALEIAKTSKLDIMVSDIRMPQKSGLQLVDEMVYYWPSCRIIFLTGYSEFEYVYEAIQKNVENYILKTEGMEPIFRAVKTALQKLDAEKKASVLVEKAQIQLQYTESLLKKEMLEGLLRGETIASLRTNPQYADIELGVSTARPAVLLVGQLDPREELASSQKWKTLQSIQQFVCHQLPASIHKEQMVYDASALVWLLQPDSELASRFMLETDEVDMRSFASYVKGVLESIQNECEDRTGKSVSFAVAGNLHNWACVHEHVEQACVLIRRSFSLGKVMVILDLDKPAEMISSQEKVIDQIHHYIQKHLSGNLSLTAIADEVHFNPSYLSRYYKQTTGRNLLDYIQSSKLSAAIAMMSDPQLKLNEIAVKLGFDSHSYFTTFFKRMTGSSPQDYRNTLRK</sequence>
<reference evidence="7 8" key="1">
    <citation type="submission" date="2018-06" db="EMBL/GenBank/DDBJ databases">
        <title>Paenibacillus montanisoli sp. nov., isolated from mountain area soil.</title>
        <authorList>
            <person name="Wu M."/>
        </authorList>
    </citation>
    <scope>NUCLEOTIDE SEQUENCE [LARGE SCALE GENOMIC DNA]</scope>
    <source>
        <strain evidence="7 8">RA17</strain>
    </source>
</reference>
<dbReference type="InterPro" id="IPR018062">
    <property type="entry name" value="HTH_AraC-typ_CS"/>
</dbReference>
<evidence type="ECO:0000313" key="8">
    <source>
        <dbReference type="Proteomes" id="UP000249260"/>
    </source>
</evidence>
<dbReference type="RefSeq" id="WP_112879992.1">
    <property type="nucleotide sequence ID" value="NZ_QLUW01000001.1"/>
</dbReference>
<feature type="domain" description="HTH araC/xylS-type" evidence="5">
    <location>
        <begin position="336"/>
        <end position="434"/>
    </location>
</feature>
<dbReference type="InterPro" id="IPR001789">
    <property type="entry name" value="Sig_transdc_resp-reg_receiver"/>
</dbReference>
<dbReference type="PROSITE" id="PS00041">
    <property type="entry name" value="HTH_ARAC_FAMILY_1"/>
    <property type="match status" value="1"/>
</dbReference>
<dbReference type="SMART" id="SM00448">
    <property type="entry name" value="REC"/>
    <property type="match status" value="1"/>
</dbReference>
<dbReference type="InterPro" id="IPR011006">
    <property type="entry name" value="CheY-like_superfamily"/>
</dbReference>
<dbReference type="SUPFAM" id="SSF46689">
    <property type="entry name" value="Homeodomain-like"/>
    <property type="match status" value="2"/>
</dbReference>
<keyword evidence="1" id="KW-0805">Transcription regulation</keyword>
<dbReference type="InterPro" id="IPR020449">
    <property type="entry name" value="Tscrpt_reg_AraC-type_HTH"/>
</dbReference>
<evidence type="ECO:0000259" key="6">
    <source>
        <dbReference type="PROSITE" id="PS50110"/>
    </source>
</evidence>